<organism evidence="2 3">
    <name type="scientific">Spartinivicinus marinus</name>
    <dbReference type="NCBI Taxonomy" id="2994442"/>
    <lineage>
        <taxon>Bacteria</taxon>
        <taxon>Pseudomonadati</taxon>
        <taxon>Pseudomonadota</taxon>
        <taxon>Gammaproteobacteria</taxon>
        <taxon>Oceanospirillales</taxon>
        <taxon>Zooshikellaceae</taxon>
        <taxon>Spartinivicinus</taxon>
    </lineage>
</organism>
<protein>
    <recommendedName>
        <fullName evidence="4">Replication protein P</fullName>
    </recommendedName>
</protein>
<dbReference type="AlphaFoldDB" id="A0A853ID25"/>
<evidence type="ECO:0000256" key="1">
    <source>
        <dbReference type="SAM" id="MobiDB-lite"/>
    </source>
</evidence>
<dbReference type="RefSeq" id="WP_180567337.1">
    <property type="nucleotide sequence ID" value="NZ_JACCKB010000004.1"/>
</dbReference>
<evidence type="ECO:0008006" key="4">
    <source>
        <dbReference type="Google" id="ProtNLM"/>
    </source>
</evidence>
<evidence type="ECO:0000313" key="2">
    <source>
        <dbReference type="EMBL" id="NYZ65306.1"/>
    </source>
</evidence>
<name>A0A853ID25_9GAMM</name>
<dbReference type="GO" id="GO:0006270">
    <property type="term" value="P:DNA replication initiation"/>
    <property type="evidence" value="ECO:0007669"/>
    <property type="project" value="InterPro"/>
</dbReference>
<proteinExistence type="predicted"/>
<dbReference type="Pfam" id="PF06992">
    <property type="entry name" value="Phage_lambda_P"/>
    <property type="match status" value="1"/>
</dbReference>
<gene>
    <name evidence="2" type="ORF">H0A36_04740</name>
</gene>
<reference evidence="2 3" key="1">
    <citation type="submission" date="2020-07" db="EMBL/GenBank/DDBJ databases">
        <title>Endozoicomonas sp. nov., isolated from sediment.</title>
        <authorList>
            <person name="Gu T."/>
        </authorList>
    </citation>
    <scope>NUCLEOTIDE SEQUENCE [LARGE SCALE GENOMIC DNA]</scope>
    <source>
        <strain evidence="2 3">SM1973</strain>
    </source>
</reference>
<accession>A0A853ID25</accession>
<keyword evidence="3" id="KW-1185">Reference proteome</keyword>
<dbReference type="Proteomes" id="UP000569732">
    <property type="component" value="Unassembled WGS sequence"/>
</dbReference>
<feature type="region of interest" description="Disordered" evidence="1">
    <location>
        <begin position="183"/>
        <end position="205"/>
    </location>
</feature>
<evidence type="ECO:0000313" key="3">
    <source>
        <dbReference type="Proteomes" id="UP000569732"/>
    </source>
</evidence>
<feature type="compositionally biased region" description="Polar residues" evidence="1">
    <location>
        <begin position="183"/>
        <end position="200"/>
    </location>
</feature>
<comment type="caution">
    <text evidence="2">The sequence shown here is derived from an EMBL/GenBank/DDBJ whole genome shotgun (WGS) entry which is preliminary data.</text>
</comment>
<sequence>MESTSTTNCESIKQNQAINIVFRKLKAAFPQRYKSVFPTIDEENTSKKQWRKSLNQYSPERIVKAAEQAIRQAKYFPDLIDIQNHCKLTHKECGLPSAEVAYREACFATDQSAEGNWTHSAVYLAAKATGWHLLRTEEQRIVFPVFQRNYGILCNRVIDGEDLTADLPKALENHQLSAAEQAEQYSNQQLKQQMQAQGINPESGRRAFEHLKQQLQKQ</sequence>
<dbReference type="EMBL" id="JACCKB010000004">
    <property type="protein sequence ID" value="NYZ65306.1"/>
    <property type="molecule type" value="Genomic_DNA"/>
</dbReference>
<dbReference type="InterPro" id="IPR009731">
    <property type="entry name" value="P-like"/>
</dbReference>